<dbReference type="GO" id="GO:0003964">
    <property type="term" value="F:RNA-directed DNA polymerase activity"/>
    <property type="evidence" value="ECO:0007669"/>
    <property type="project" value="UniProtKB-KW"/>
</dbReference>
<dbReference type="GO" id="GO:0004519">
    <property type="term" value="F:endonuclease activity"/>
    <property type="evidence" value="ECO:0007669"/>
    <property type="project" value="UniProtKB-KW"/>
</dbReference>
<keyword evidence="5" id="KW-0378">Hydrolase</keyword>
<accession>A0A8S3VRS9</accession>
<evidence type="ECO:0000256" key="6">
    <source>
        <dbReference type="ARBA" id="ARBA00022918"/>
    </source>
</evidence>
<proteinExistence type="predicted"/>
<organism evidence="9 10">
    <name type="scientific">Mytilus edulis</name>
    <name type="common">Blue mussel</name>
    <dbReference type="NCBI Taxonomy" id="6550"/>
    <lineage>
        <taxon>Eukaryota</taxon>
        <taxon>Metazoa</taxon>
        <taxon>Spiralia</taxon>
        <taxon>Lophotrochozoa</taxon>
        <taxon>Mollusca</taxon>
        <taxon>Bivalvia</taxon>
        <taxon>Autobranchia</taxon>
        <taxon>Pteriomorphia</taxon>
        <taxon>Mytilida</taxon>
        <taxon>Mytiloidea</taxon>
        <taxon>Mytilidae</taxon>
        <taxon>Mytilinae</taxon>
        <taxon>Mytilus</taxon>
    </lineage>
</organism>
<evidence type="ECO:0000256" key="2">
    <source>
        <dbReference type="ARBA" id="ARBA00022695"/>
    </source>
</evidence>
<evidence type="ECO:0000256" key="1">
    <source>
        <dbReference type="ARBA" id="ARBA00022679"/>
    </source>
</evidence>
<evidence type="ECO:0008006" key="11">
    <source>
        <dbReference type="Google" id="ProtNLM"/>
    </source>
</evidence>
<evidence type="ECO:0000313" key="10">
    <source>
        <dbReference type="Proteomes" id="UP000683360"/>
    </source>
</evidence>
<keyword evidence="1" id="KW-0808">Transferase</keyword>
<gene>
    <name evidence="9" type="ORF">MEDL_68667</name>
</gene>
<dbReference type="GO" id="GO:0016787">
    <property type="term" value="F:hydrolase activity"/>
    <property type="evidence" value="ECO:0007669"/>
    <property type="project" value="UniProtKB-KW"/>
</dbReference>
<feature type="domain" description="Reverse transcriptase RNase H-like" evidence="7">
    <location>
        <begin position="19"/>
        <end position="90"/>
    </location>
</feature>
<keyword evidence="10" id="KW-1185">Reference proteome</keyword>
<dbReference type="Pfam" id="PF17917">
    <property type="entry name" value="RT_RNaseH"/>
    <property type="match status" value="1"/>
</dbReference>
<dbReference type="OrthoDB" id="6142570at2759"/>
<name>A0A8S3VRS9_MYTED</name>
<comment type="caution">
    <text evidence="9">The sequence shown here is derived from an EMBL/GenBank/DDBJ whole genome shotgun (WGS) entry which is preliminary data.</text>
</comment>
<keyword evidence="6" id="KW-0695">RNA-directed DNA polymerase</keyword>
<reference evidence="9" key="1">
    <citation type="submission" date="2021-03" db="EMBL/GenBank/DDBJ databases">
        <authorList>
            <person name="Bekaert M."/>
        </authorList>
    </citation>
    <scope>NUCLEOTIDE SEQUENCE</scope>
</reference>
<keyword evidence="2" id="KW-0548">Nucleotidyltransferase</keyword>
<protein>
    <recommendedName>
        <fullName evidence="11">Reverse transcriptase RNase H-like domain-containing protein</fullName>
    </recommendedName>
</protein>
<sequence length="312" mass="35376">MLIRFLTLVKWSQISPNIRTLNAHELGHSPVEKKACAFIEAVRKWIHLLSGKHFTLVTDQEAVSHMFDSKKHGKVKNNKIIQWRTELRCYSYDIKYRPGRDNASADCFSGAYCSSVRSDTLSELHSALCHPGINRFPQFVRSKNSPFLVDDVKRIIKQCEICAKVKHQYAKPNASPLVKATQPFERLNIDFKGPLPSVSTKKYILTHLRATKYDPLVEEVDLLGANPTYAHVRLPDGRETTVSVRQLAPRGQSISNDNLDHSVLNDRTMDIAETDVENTTQEATNNTDNNMETSPVIRRSTRGFFGFVVVSH</sequence>
<feature type="domain" description="Integrase zinc-binding" evidence="8">
    <location>
        <begin position="115"/>
        <end position="167"/>
    </location>
</feature>
<dbReference type="PANTHER" id="PTHR37984">
    <property type="entry name" value="PROTEIN CBG26694"/>
    <property type="match status" value="1"/>
</dbReference>
<dbReference type="SUPFAM" id="SSF56672">
    <property type="entry name" value="DNA/RNA polymerases"/>
    <property type="match status" value="1"/>
</dbReference>
<dbReference type="EMBL" id="CAJPWZ010003328">
    <property type="protein sequence ID" value="CAG2257408.1"/>
    <property type="molecule type" value="Genomic_DNA"/>
</dbReference>
<keyword evidence="3" id="KW-0540">Nuclease</keyword>
<evidence type="ECO:0000259" key="7">
    <source>
        <dbReference type="Pfam" id="PF17917"/>
    </source>
</evidence>
<dbReference type="InterPro" id="IPR043502">
    <property type="entry name" value="DNA/RNA_pol_sf"/>
</dbReference>
<evidence type="ECO:0000256" key="4">
    <source>
        <dbReference type="ARBA" id="ARBA00022759"/>
    </source>
</evidence>
<dbReference type="PANTHER" id="PTHR37984:SF5">
    <property type="entry name" value="PROTEIN NYNRIN-LIKE"/>
    <property type="match status" value="1"/>
</dbReference>
<dbReference type="Pfam" id="PF17921">
    <property type="entry name" value="Integrase_H2C2"/>
    <property type="match status" value="1"/>
</dbReference>
<evidence type="ECO:0000256" key="3">
    <source>
        <dbReference type="ARBA" id="ARBA00022722"/>
    </source>
</evidence>
<evidence type="ECO:0000259" key="8">
    <source>
        <dbReference type="Pfam" id="PF17921"/>
    </source>
</evidence>
<evidence type="ECO:0000313" key="9">
    <source>
        <dbReference type="EMBL" id="CAG2257408.1"/>
    </source>
</evidence>
<keyword evidence="4" id="KW-0255">Endonuclease</keyword>
<dbReference type="AlphaFoldDB" id="A0A8S3VRS9"/>
<evidence type="ECO:0000256" key="5">
    <source>
        <dbReference type="ARBA" id="ARBA00022801"/>
    </source>
</evidence>
<dbReference type="InterPro" id="IPR041588">
    <property type="entry name" value="Integrase_H2C2"/>
</dbReference>
<dbReference type="InterPro" id="IPR050951">
    <property type="entry name" value="Retrovirus_Pol_polyprotein"/>
</dbReference>
<dbReference type="Proteomes" id="UP000683360">
    <property type="component" value="Unassembled WGS sequence"/>
</dbReference>
<dbReference type="InterPro" id="IPR041373">
    <property type="entry name" value="RT_RNaseH"/>
</dbReference>